<sequence>MNLFLIEDEPYALEELAEMTAQYRKEHRVFTFETGNDAVVAALSGDVPDLVVTDIRMPELDGLQTISKLKSINPNLSAIVLSGYSEFDYARKGMQLGIKDYLLKPVSDAQLCRAVDQLVEDARRSEQDRRILTQWTISRSLSGFGNASAELLSSACLVVSLLGNWRFAGNWDDRGPSLDDAREWLTDRRLTRIFCLETEPHMRVFVLPMNDLTLHSSLLSTLYEFHGYLQQSGVNIHTAIHFKQESQSLETAYQEIIGRLERCVTYDRSSFVGPGEQCLTSDMPKAWDQVRLIERAVRQRDLHQIRVTSSALVSYLANSRISTKVMSTILVDMLYAIKFKLSEGQIRDDGKWDTVDVANAALQYSTSSKLIEALVAKLMNWAAPEEVEGIKPRALVPLVLNFVREEYHSNPSLQQFANRHHVSLGHLSKLIKSELGQNFSEYLIDYRLEKAKEFMDRGIGRIAEIGRMVGYEDSKFFSQTFKKKYGLTPAAYIRLIRKMNLPKFENVSTNPEDQIGYHEDVSD</sequence>
<dbReference type="SMART" id="SM00342">
    <property type="entry name" value="HTH_ARAC"/>
    <property type="match status" value="1"/>
</dbReference>
<dbReference type="Gene3D" id="1.10.10.60">
    <property type="entry name" value="Homeodomain-like"/>
    <property type="match status" value="2"/>
</dbReference>
<dbReference type="Pfam" id="PF00072">
    <property type="entry name" value="Response_reg"/>
    <property type="match status" value="1"/>
</dbReference>
<dbReference type="InterPro" id="IPR018060">
    <property type="entry name" value="HTH_AraC"/>
</dbReference>
<dbReference type="InterPro" id="IPR011006">
    <property type="entry name" value="CheY-like_superfamily"/>
</dbReference>
<dbReference type="Pfam" id="PF12833">
    <property type="entry name" value="HTH_18"/>
    <property type="match status" value="1"/>
</dbReference>
<keyword evidence="6" id="KW-0238">DNA-binding</keyword>
<evidence type="ECO:0000259" key="9">
    <source>
        <dbReference type="PROSITE" id="PS01124"/>
    </source>
</evidence>
<dbReference type="SUPFAM" id="SSF52172">
    <property type="entry name" value="CheY-like"/>
    <property type="match status" value="1"/>
</dbReference>
<dbReference type="SMART" id="SM00448">
    <property type="entry name" value="REC"/>
    <property type="match status" value="1"/>
</dbReference>
<evidence type="ECO:0000256" key="4">
    <source>
        <dbReference type="ARBA" id="ARBA00023012"/>
    </source>
</evidence>
<dbReference type="Proteomes" id="UP000310636">
    <property type="component" value="Unassembled WGS sequence"/>
</dbReference>
<dbReference type="InterPro" id="IPR009057">
    <property type="entry name" value="Homeodomain-like_sf"/>
</dbReference>
<dbReference type="GO" id="GO:0000160">
    <property type="term" value="P:phosphorelay signal transduction system"/>
    <property type="evidence" value="ECO:0007669"/>
    <property type="project" value="UniProtKB-KW"/>
</dbReference>
<keyword evidence="12" id="KW-1185">Reference proteome</keyword>
<evidence type="ECO:0000256" key="3">
    <source>
        <dbReference type="ARBA" id="ARBA00022553"/>
    </source>
</evidence>
<evidence type="ECO:0000256" key="5">
    <source>
        <dbReference type="ARBA" id="ARBA00023015"/>
    </source>
</evidence>
<feature type="domain" description="HTH araC/xylS-type" evidence="9">
    <location>
        <begin position="397"/>
        <end position="495"/>
    </location>
</feature>
<evidence type="ECO:0000259" key="10">
    <source>
        <dbReference type="PROSITE" id="PS50110"/>
    </source>
</evidence>
<dbReference type="PROSITE" id="PS50110">
    <property type="entry name" value="RESPONSE_REGULATORY"/>
    <property type="match status" value="1"/>
</dbReference>
<dbReference type="InterPro" id="IPR018062">
    <property type="entry name" value="HTH_AraC-typ_CS"/>
</dbReference>
<comment type="caution">
    <text evidence="11">The sequence shown here is derived from an EMBL/GenBank/DDBJ whole genome shotgun (WGS) entry which is preliminary data.</text>
</comment>
<dbReference type="AlphaFoldDB" id="A0A4S4BF74"/>
<dbReference type="GO" id="GO:0005737">
    <property type="term" value="C:cytoplasm"/>
    <property type="evidence" value="ECO:0007669"/>
    <property type="project" value="UniProtKB-SubCell"/>
</dbReference>
<dbReference type="EMBL" id="SSOB01000066">
    <property type="protein sequence ID" value="THF72943.1"/>
    <property type="molecule type" value="Genomic_DNA"/>
</dbReference>
<dbReference type="OrthoDB" id="2500628at2"/>
<name>A0A4S4BF74_9BACL</name>
<evidence type="ECO:0000256" key="7">
    <source>
        <dbReference type="ARBA" id="ARBA00023163"/>
    </source>
</evidence>
<dbReference type="GO" id="GO:0043565">
    <property type="term" value="F:sequence-specific DNA binding"/>
    <property type="evidence" value="ECO:0007669"/>
    <property type="project" value="InterPro"/>
</dbReference>
<dbReference type="InterPro" id="IPR051552">
    <property type="entry name" value="HptR"/>
</dbReference>
<keyword evidence="2" id="KW-0963">Cytoplasm</keyword>
<dbReference type="PANTHER" id="PTHR42713:SF3">
    <property type="entry name" value="TRANSCRIPTIONAL REGULATORY PROTEIN HPTR"/>
    <property type="match status" value="1"/>
</dbReference>
<dbReference type="PRINTS" id="PR00032">
    <property type="entry name" value="HTHARAC"/>
</dbReference>
<evidence type="ECO:0000256" key="1">
    <source>
        <dbReference type="ARBA" id="ARBA00004496"/>
    </source>
</evidence>
<keyword evidence="5" id="KW-0805">Transcription regulation</keyword>
<keyword evidence="3 8" id="KW-0597">Phosphoprotein</keyword>
<dbReference type="InterPro" id="IPR020449">
    <property type="entry name" value="Tscrpt_reg_AraC-type_HTH"/>
</dbReference>
<evidence type="ECO:0000256" key="6">
    <source>
        <dbReference type="ARBA" id="ARBA00023125"/>
    </source>
</evidence>
<feature type="domain" description="Response regulatory" evidence="10">
    <location>
        <begin position="2"/>
        <end position="119"/>
    </location>
</feature>
<feature type="modified residue" description="4-aspartylphosphate" evidence="8">
    <location>
        <position position="54"/>
    </location>
</feature>
<dbReference type="Gene3D" id="3.40.50.2300">
    <property type="match status" value="1"/>
</dbReference>
<dbReference type="GO" id="GO:0003700">
    <property type="term" value="F:DNA-binding transcription factor activity"/>
    <property type="evidence" value="ECO:0007669"/>
    <property type="project" value="InterPro"/>
</dbReference>
<dbReference type="PANTHER" id="PTHR42713">
    <property type="entry name" value="HISTIDINE KINASE-RELATED"/>
    <property type="match status" value="1"/>
</dbReference>
<dbReference type="RefSeq" id="WP_136373769.1">
    <property type="nucleotide sequence ID" value="NZ_SSOB01000066.1"/>
</dbReference>
<protein>
    <submittedName>
        <fullName evidence="11">Response regulator</fullName>
    </submittedName>
</protein>
<comment type="subcellular location">
    <subcellularLocation>
        <location evidence="1">Cytoplasm</location>
    </subcellularLocation>
</comment>
<evidence type="ECO:0000313" key="12">
    <source>
        <dbReference type="Proteomes" id="UP000310636"/>
    </source>
</evidence>
<keyword evidence="4" id="KW-0902">Two-component regulatory system</keyword>
<proteinExistence type="predicted"/>
<dbReference type="PROSITE" id="PS01124">
    <property type="entry name" value="HTH_ARAC_FAMILY_2"/>
    <property type="match status" value="1"/>
</dbReference>
<dbReference type="InterPro" id="IPR001789">
    <property type="entry name" value="Sig_transdc_resp-reg_receiver"/>
</dbReference>
<keyword evidence="7" id="KW-0804">Transcription</keyword>
<gene>
    <name evidence="11" type="ORF">E6C55_31240</name>
</gene>
<evidence type="ECO:0000256" key="2">
    <source>
        <dbReference type="ARBA" id="ARBA00022490"/>
    </source>
</evidence>
<dbReference type="CDD" id="cd17536">
    <property type="entry name" value="REC_YesN-like"/>
    <property type="match status" value="1"/>
</dbReference>
<reference evidence="11 12" key="1">
    <citation type="submission" date="2019-04" db="EMBL/GenBank/DDBJ databases">
        <title>Cohnella sp. nov. isolated from preserved vegetables.</title>
        <authorList>
            <person name="Lin S.-Y."/>
            <person name="Hung M.-H."/>
            <person name="Young C.-C."/>
        </authorList>
    </citation>
    <scope>NUCLEOTIDE SEQUENCE [LARGE SCALE GENOMIC DNA]</scope>
    <source>
        <strain evidence="11 12">CC-MHH1044</strain>
    </source>
</reference>
<dbReference type="PROSITE" id="PS00041">
    <property type="entry name" value="HTH_ARAC_FAMILY_1"/>
    <property type="match status" value="1"/>
</dbReference>
<dbReference type="SUPFAM" id="SSF46689">
    <property type="entry name" value="Homeodomain-like"/>
    <property type="match status" value="1"/>
</dbReference>
<evidence type="ECO:0000256" key="8">
    <source>
        <dbReference type="PROSITE-ProRule" id="PRU00169"/>
    </source>
</evidence>
<evidence type="ECO:0000313" key="11">
    <source>
        <dbReference type="EMBL" id="THF72943.1"/>
    </source>
</evidence>
<organism evidence="11 12">
    <name type="scientific">Cohnella fermenti</name>
    <dbReference type="NCBI Taxonomy" id="2565925"/>
    <lineage>
        <taxon>Bacteria</taxon>
        <taxon>Bacillati</taxon>
        <taxon>Bacillota</taxon>
        <taxon>Bacilli</taxon>
        <taxon>Bacillales</taxon>
        <taxon>Paenibacillaceae</taxon>
        <taxon>Cohnella</taxon>
    </lineage>
</organism>
<accession>A0A4S4BF74</accession>